<name>A0A833H4X5_9LEPT</name>
<accession>A0A833H4X5</accession>
<comment type="caution">
    <text evidence="7">The sequence shown here is derived from an EMBL/GenBank/DDBJ whole genome shotgun (WGS) entry which is preliminary data.</text>
</comment>
<evidence type="ECO:0000256" key="3">
    <source>
        <dbReference type="ARBA" id="ARBA00022679"/>
    </source>
</evidence>
<reference evidence="7 8" key="1">
    <citation type="submission" date="2019-10" db="EMBL/GenBank/DDBJ databases">
        <title>Extracellular Electron Transfer in a Candidatus Methanoperedens spp. Enrichment Culture.</title>
        <authorList>
            <person name="Berger S."/>
            <person name="Rangel Shaw D."/>
            <person name="Berben T."/>
            <person name="In 'T Zandt M."/>
            <person name="Frank J."/>
            <person name="Reimann J."/>
            <person name="Jetten M.S.M."/>
            <person name="Welte C.U."/>
        </authorList>
    </citation>
    <scope>NUCLEOTIDE SEQUENCE [LARGE SCALE GENOMIC DNA]</scope>
    <source>
        <strain evidence="7">SB12</strain>
    </source>
</reference>
<protein>
    <submittedName>
        <fullName evidence="7">GNAT family N-acetyltransferase</fullName>
    </submittedName>
</protein>
<dbReference type="InterPro" id="IPR016181">
    <property type="entry name" value="Acyl_CoA_acyltransferase"/>
</dbReference>
<evidence type="ECO:0000256" key="5">
    <source>
        <dbReference type="ARBA" id="ARBA00049880"/>
    </source>
</evidence>
<gene>
    <name evidence="7" type="ORF">F9K24_00675</name>
</gene>
<dbReference type="PROSITE" id="PS51186">
    <property type="entry name" value="GNAT"/>
    <property type="match status" value="1"/>
</dbReference>
<evidence type="ECO:0000313" key="7">
    <source>
        <dbReference type="EMBL" id="KAB2935275.1"/>
    </source>
</evidence>
<organism evidence="7 8">
    <name type="scientific">Leptonema illini</name>
    <dbReference type="NCBI Taxonomy" id="183"/>
    <lineage>
        <taxon>Bacteria</taxon>
        <taxon>Pseudomonadati</taxon>
        <taxon>Spirochaetota</taxon>
        <taxon>Spirochaetia</taxon>
        <taxon>Leptospirales</taxon>
        <taxon>Leptospiraceae</taxon>
        <taxon>Leptonema</taxon>
    </lineage>
</organism>
<dbReference type="PANTHER" id="PTHR36449:SF1">
    <property type="entry name" value="ACETYLTRANSFERASE"/>
    <property type="match status" value="1"/>
</dbReference>
<comment type="catalytic activity">
    <reaction evidence="5">
        <text>glycyl-tRNA(Gly) + acetyl-CoA = N-acetylglycyl-tRNA(Gly) + CoA + H(+)</text>
        <dbReference type="Rhea" id="RHEA:81867"/>
        <dbReference type="Rhea" id="RHEA-COMP:9683"/>
        <dbReference type="Rhea" id="RHEA-COMP:19766"/>
        <dbReference type="ChEBI" id="CHEBI:15378"/>
        <dbReference type="ChEBI" id="CHEBI:57287"/>
        <dbReference type="ChEBI" id="CHEBI:57288"/>
        <dbReference type="ChEBI" id="CHEBI:78522"/>
        <dbReference type="ChEBI" id="CHEBI:232036"/>
    </reaction>
</comment>
<dbReference type="InterPro" id="IPR000182">
    <property type="entry name" value="GNAT_dom"/>
</dbReference>
<dbReference type="SUPFAM" id="SSF55729">
    <property type="entry name" value="Acyl-CoA N-acyltransferases (Nat)"/>
    <property type="match status" value="1"/>
</dbReference>
<keyword evidence="3 7" id="KW-0808">Transferase</keyword>
<evidence type="ECO:0000313" key="8">
    <source>
        <dbReference type="Proteomes" id="UP000460298"/>
    </source>
</evidence>
<dbReference type="GO" id="GO:0016747">
    <property type="term" value="F:acyltransferase activity, transferring groups other than amino-acyl groups"/>
    <property type="evidence" value="ECO:0007669"/>
    <property type="project" value="InterPro"/>
</dbReference>
<feature type="domain" description="N-acetyltransferase" evidence="6">
    <location>
        <begin position="2"/>
        <end position="163"/>
    </location>
</feature>
<keyword evidence="2" id="KW-1277">Toxin-antitoxin system</keyword>
<evidence type="ECO:0000256" key="1">
    <source>
        <dbReference type="ARBA" id="ARBA00022491"/>
    </source>
</evidence>
<proteinExistence type="predicted"/>
<keyword evidence="1" id="KW-0678">Repressor</keyword>
<sequence>MSEFRIIPFSRAIDLQQFDAGVDPLTEYLKKYARQNQDRGIGRTYVLTDSGNRAVGYYVVSMAEVSFASLPDSVKKRVPRYPLPAMRIGRLAVDHRYRGQKLGEMLLVDALQRAVNLFHQVGLFAVIVDAKDAVAEGFYEHFGFKHFVDRPASLFLPMGSIVKAFEA</sequence>
<evidence type="ECO:0000259" key="6">
    <source>
        <dbReference type="PROSITE" id="PS51186"/>
    </source>
</evidence>
<dbReference type="PANTHER" id="PTHR36449">
    <property type="entry name" value="ACETYLTRANSFERASE-RELATED"/>
    <property type="match status" value="1"/>
</dbReference>
<dbReference type="EMBL" id="WBUI01000001">
    <property type="protein sequence ID" value="KAB2935275.1"/>
    <property type="molecule type" value="Genomic_DNA"/>
</dbReference>
<dbReference type="Pfam" id="PF13673">
    <property type="entry name" value="Acetyltransf_10"/>
    <property type="match status" value="1"/>
</dbReference>
<dbReference type="Gene3D" id="3.40.630.30">
    <property type="match status" value="1"/>
</dbReference>
<evidence type="ECO:0000256" key="4">
    <source>
        <dbReference type="ARBA" id="ARBA00023315"/>
    </source>
</evidence>
<keyword evidence="4" id="KW-0012">Acyltransferase</keyword>
<dbReference type="AlphaFoldDB" id="A0A833H4X5"/>
<dbReference type="Proteomes" id="UP000460298">
    <property type="component" value="Unassembled WGS sequence"/>
</dbReference>
<evidence type="ECO:0000256" key="2">
    <source>
        <dbReference type="ARBA" id="ARBA00022649"/>
    </source>
</evidence>